<keyword evidence="2" id="KW-0479">Metal-binding</keyword>
<feature type="domain" description="C2H2-type" evidence="10">
    <location>
        <begin position="455"/>
        <end position="478"/>
    </location>
</feature>
<evidence type="ECO:0000256" key="5">
    <source>
        <dbReference type="ARBA" id="ARBA00022833"/>
    </source>
</evidence>
<dbReference type="InterPro" id="IPR050527">
    <property type="entry name" value="Snail/Krueppel_Znf"/>
</dbReference>
<accession>A0A146L6K8</accession>
<dbReference type="Gene3D" id="3.30.160.60">
    <property type="entry name" value="Classic Zinc Finger"/>
    <property type="match status" value="2"/>
</dbReference>
<dbReference type="PANTHER" id="PTHR24388:SF54">
    <property type="entry name" value="PROTEIN ESCARGOT"/>
    <property type="match status" value="1"/>
</dbReference>
<dbReference type="PROSITE" id="PS50157">
    <property type="entry name" value="ZINC_FINGER_C2H2_2"/>
    <property type="match status" value="1"/>
</dbReference>
<protein>
    <submittedName>
        <fullName evidence="11">Zinc finger and SCAN domain-containing protein 2</fullName>
    </submittedName>
</protein>
<evidence type="ECO:0000256" key="6">
    <source>
        <dbReference type="ARBA" id="ARBA00023125"/>
    </source>
</evidence>
<evidence type="ECO:0000259" key="10">
    <source>
        <dbReference type="PROSITE" id="PS50157"/>
    </source>
</evidence>
<evidence type="ECO:0000256" key="3">
    <source>
        <dbReference type="ARBA" id="ARBA00022737"/>
    </source>
</evidence>
<keyword evidence="3" id="KW-0677">Repeat</keyword>
<dbReference type="GO" id="GO:0000981">
    <property type="term" value="F:DNA-binding transcription factor activity, RNA polymerase II-specific"/>
    <property type="evidence" value="ECO:0007669"/>
    <property type="project" value="TreeGrafter"/>
</dbReference>
<dbReference type="EMBL" id="GDHC01014555">
    <property type="protein sequence ID" value="JAQ04074.1"/>
    <property type="molecule type" value="Transcribed_RNA"/>
</dbReference>
<organism evidence="11">
    <name type="scientific">Lygus hesperus</name>
    <name type="common">Western plant bug</name>
    <dbReference type="NCBI Taxonomy" id="30085"/>
    <lineage>
        <taxon>Eukaryota</taxon>
        <taxon>Metazoa</taxon>
        <taxon>Ecdysozoa</taxon>
        <taxon>Arthropoda</taxon>
        <taxon>Hexapoda</taxon>
        <taxon>Insecta</taxon>
        <taxon>Pterygota</taxon>
        <taxon>Neoptera</taxon>
        <taxon>Paraneoptera</taxon>
        <taxon>Hemiptera</taxon>
        <taxon>Heteroptera</taxon>
        <taxon>Panheteroptera</taxon>
        <taxon>Cimicomorpha</taxon>
        <taxon>Miridae</taxon>
        <taxon>Mirini</taxon>
        <taxon>Lygus</taxon>
    </lineage>
</organism>
<dbReference type="SMART" id="SM00355">
    <property type="entry name" value="ZnF_C2H2"/>
    <property type="match status" value="2"/>
</dbReference>
<proteinExistence type="inferred from homology"/>
<dbReference type="GO" id="GO:0008270">
    <property type="term" value="F:zinc ion binding"/>
    <property type="evidence" value="ECO:0007669"/>
    <property type="project" value="UniProtKB-KW"/>
</dbReference>
<keyword evidence="5" id="KW-0862">Zinc</keyword>
<evidence type="ECO:0000256" key="1">
    <source>
        <dbReference type="ARBA" id="ARBA00004123"/>
    </source>
</evidence>
<feature type="non-terminal residue" evidence="11">
    <location>
        <position position="1"/>
    </location>
</feature>
<keyword evidence="4 9" id="KW-0863">Zinc-finger</keyword>
<dbReference type="AlphaFoldDB" id="A0A146L6K8"/>
<keyword evidence="7" id="KW-0539">Nucleus</keyword>
<evidence type="ECO:0000313" key="11">
    <source>
        <dbReference type="EMBL" id="JAQ04074.1"/>
    </source>
</evidence>
<evidence type="ECO:0000256" key="9">
    <source>
        <dbReference type="PROSITE-ProRule" id="PRU00042"/>
    </source>
</evidence>
<gene>
    <name evidence="11" type="primary">ZSCAN2_2</name>
    <name evidence="11" type="ORF">g.77312</name>
</gene>
<reference evidence="11" key="1">
    <citation type="journal article" date="2016" name="Gigascience">
        <title>De novo construction of an expanded transcriptome assembly for the western tarnished plant bug, Lygus hesperus.</title>
        <authorList>
            <person name="Tassone E.E."/>
            <person name="Geib S.M."/>
            <person name="Hall B."/>
            <person name="Fabrick J.A."/>
            <person name="Brent C.S."/>
            <person name="Hull J.J."/>
        </authorList>
    </citation>
    <scope>NUCLEOTIDE SEQUENCE</scope>
</reference>
<keyword evidence="6" id="KW-0238">DNA-binding</keyword>
<dbReference type="GO" id="GO:0005634">
    <property type="term" value="C:nucleus"/>
    <property type="evidence" value="ECO:0007669"/>
    <property type="project" value="UniProtKB-SubCell"/>
</dbReference>
<evidence type="ECO:0000256" key="7">
    <source>
        <dbReference type="ARBA" id="ARBA00023242"/>
    </source>
</evidence>
<evidence type="ECO:0000256" key="8">
    <source>
        <dbReference type="ARBA" id="ARBA00037948"/>
    </source>
</evidence>
<dbReference type="InterPro" id="IPR013087">
    <property type="entry name" value="Znf_C2H2_type"/>
</dbReference>
<evidence type="ECO:0000256" key="2">
    <source>
        <dbReference type="ARBA" id="ARBA00022723"/>
    </source>
</evidence>
<evidence type="ECO:0000256" key="4">
    <source>
        <dbReference type="ARBA" id="ARBA00022771"/>
    </source>
</evidence>
<dbReference type="GO" id="GO:0000978">
    <property type="term" value="F:RNA polymerase II cis-regulatory region sequence-specific DNA binding"/>
    <property type="evidence" value="ECO:0007669"/>
    <property type="project" value="TreeGrafter"/>
</dbReference>
<sequence length="504" mass="56537">NTAGNSQACRRSSRTHRAPTRCDCPECNLGVVGHKWKTSPIDEGRAKMTSAKGTKVTDMKLKKRVAQFKVPFRRLKSGLHKCVCGETYLRRDYLFRHMKSSCELARLKMRKLNEDDGTANNPFGAFYEKKYKCDCGLKYYHPHNLVRHKKTSCKMSKLVAKTENKTPNQGGAGRSAEKPQKEISFTCDCGQTFHSSDSIKIHRSNCPRLVGNSSTKVTPGRTKVVHTRKWGTVTGPPWVCDCGKSSNTIWGYYRHRQHGECSGANDTSMTQDGVNAKPVASTSGDYVPYNALTPEVSLQLVESLDDYGVMPADDSYQDHSEIDVEDFIEPHVEVGTPQFKCACGKSFTNGKQLGGHSRACRKRLLGGAAYKCHCGQKFPTKKRLVRHMSQRHSLLKSQMGHASMEMTDISKKTKVPKTDKDKVPVEKPFDCVCGKSYANEFLLTRHIKNNCGLDLRCPLCGKNHPFKARLYVHMRDVHGLRPETVYPFRPEDEVTDHPSLPSGT</sequence>
<name>A0A146L6K8_LYGHE</name>
<comment type="subcellular location">
    <subcellularLocation>
        <location evidence="1">Nucleus</location>
    </subcellularLocation>
</comment>
<comment type="similarity">
    <text evidence="8">Belongs to the snail C2H2-type zinc-finger protein family.</text>
</comment>
<dbReference type="PANTHER" id="PTHR24388">
    <property type="entry name" value="ZINC FINGER PROTEIN"/>
    <property type="match status" value="1"/>
</dbReference>